<evidence type="ECO:0000256" key="1">
    <source>
        <dbReference type="SAM" id="MobiDB-lite"/>
    </source>
</evidence>
<accession>W8BH51</accession>
<feature type="compositionally biased region" description="Polar residues" evidence="1">
    <location>
        <begin position="1"/>
        <end position="12"/>
    </location>
</feature>
<organism evidence="2">
    <name type="scientific">Ceratitis capitata</name>
    <name type="common">Mediterranean fruit fly</name>
    <name type="synonym">Tephritis capitata</name>
    <dbReference type="NCBI Taxonomy" id="7213"/>
    <lineage>
        <taxon>Eukaryota</taxon>
        <taxon>Metazoa</taxon>
        <taxon>Ecdysozoa</taxon>
        <taxon>Arthropoda</taxon>
        <taxon>Hexapoda</taxon>
        <taxon>Insecta</taxon>
        <taxon>Pterygota</taxon>
        <taxon>Neoptera</taxon>
        <taxon>Endopterygota</taxon>
        <taxon>Diptera</taxon>
        <taxon>Brachycera</taxon>
        <taxon>Muscomorpha</taxon>
        <taxon>Tephritoidea</taxon>
        <taxon>Tephritidae</taxon>
        <taxon>Ceratitis</taxon>
        <taxon>Ceratitis</taxon>
    </lineage>
</organism>
<gene>
    <name evidence="2" type="primary">ARL4A</name>
</gene>
<proteinExistence type="evidence at transcript level"/>
<feature type="non-terminal residue" evidence="2">
    <location>
        <position position="1"/>
    </location>
</feature>
<sequence>FNIQHPVSSATAAESIKEVKKDDDYESPNNSSKNSSFLSSIQKKNITYESSPPSVAITPTPTTANTMFLQNKTSKIVSYPAAVHQYKGWYIQPACAITGEGLQEGLEALYEMILKRRKLNKTYKKKRYRVISGIRTNIQNNRNLINPIAVAPRQGLLGPPRGFLTRNKSSSSAIRRQLRKAPSGY</sequence>
<reference evidence="2" key="1">
    <citation type="submission" date="2013-07" db="EMBL/GenBank/DDBJ databases">
        <authorList>
            <person name="Geib S."/>
        </authorList>
    </citation>
    <scope>NUCLEOTIDE SEQUENCE</scope>
</reference>
<evidence type="ECO:0000313" key="2">
    <source>
        <dbReference type="EMBL" id="JAB92581.1"/>
    </source>
</evidence>
<dbReference type="OrthoDB" id="2011769at2759"/>
<dbReference type="AlphaFoldDB" id="W8BH51"/>
<reference evidence="2" key="2">
    <citation type="journal article" date="2014" name="BMC Genomics">
        <title>A genomic perspective to assessing quality of mass-reared SIT flies used in Mediterranean fruit fly (Ceratitis capitata) eradication in California.</title>
        <authorList>
            <person name="Calla B."/>
            <person name="Hall B."/>
            <person name="Hou S."/>
            <person name="Geib S.M."/>
        </authorList>
    </citation>
    <scope>NUCLEOTIDE SEQUENCE</scope>
</reference>
<feature type="compositionally biased region" description="Low complexity" evidence="1">
    <location>
        <begin position="27"/>
        <end position="38"/>
    </location>
</feature>
<protein>
    <submittedName>
        <fullName evidence="2">ADP-ribosylation factor-like protein 4A</fullName>
    </submittedName>
</protein>
<feature type="region of interest" description="Disordered" evidence="1">
    <location>
        <begin position="1"/>
        <end position="38"/>
    </location>
</feature>
<name>W8BH51_CERCA</name>
<dbReference type="EMBL" id="GAMC01013974">
    <property type="protein sequence ID" value="JAB92581.1"/>
    <property type="molecule type" value="mRNA"/>
</dbReference>